<dbReference type="EMBL" id="VCGU01000459">
    <property type="protein sequence ID" value="TRY62053.1"/>
    <property type="molecule type" value="Genomic_DNA"/>
</dbReference>
<sequence>MDSASFSLSFILVIRTSDPDHGTMMKNVGSLWLRAVPRDWVEPRSNGSSEKGAKVTLCDLPTSQGEAVAQGLGAASCRFHPSMSPQEAMSNER</sequence>
<name>A0A553N9G3_TIGCA</name>
<organism evidence="1 2">
    <name type="scientific">Tigriopus californicus</name>
    <name type="common">Marine copepod</name>
    <dbReference type="NCBI Taxonomy" id="6832"/>
    <lineage>
        <taxon>Eukaryota</taxon>
        <taxon>Metazoa</taxon>
        <taxon>Ecdysozoa</taxon>
        <taxon>Arthropoda</taxon>
        <taxon>Crustacea</taxon>
        <taxon>Multicrustacea</taxon>
        <taxon>Hexanauplia</taxon>
        <taxon>Copepoda</taxon>
        <taxon>Harpacticoida</taxon>
        <taxon>Harpacticidae</taxon>
        <taxon>Tigriopus</taxon>
    </lineage>
</organism>
<accession>A0A553N9G3</accession>
<gene>
    <name evidence="1" type="ORF">TCAL_14989</name>
</gene>
<dbReference type="Proteomes" id="UP000318571">
    <property type="component" value="Chromosome 8"/>
</dbReference>
<reference evidence="1 2" key="1">
    <citation type="journal article" date="2018" name="Nat. Ecol. Evol.">
        <title>Genomic signatures of mitonuclear coevolution across populations of Tigriopus californicus.</title>
        <authorList>
            <person name="Barreto F.S."/>
            <person name="Watson E.T."/>
            <person name="Lima T.G."/>
            <person name="Willett C.S."/>
            <person name="Edmands S."/>
            <person name="Li W."/>
            <person name="Burton R.S."/>
        </authorList>
    </citation>
    <scope>NUCLEOTIDE SEQUENCE [LARGE SCALE GENOMIC DNA]</scope>
    <source>
        <strain evidence="1 2">San Diego</strain>
    </source>
</reference>
<evidence type="ECO:0000313" key="2">
    <source>
        <dbReference type="Proteomes" id="UP000318571"/>
    </source>
</evidence>
<comment type="caution">
    <text evidence="1">The sequence shown here is derived from an EMBL/GenBank/DDBJ whole genome shotgun (WGS) entry which is preliminary data.</text>
</comment>
<evidence type="ECO:0000313" key="1">
    <source>
        <dbReference type="EMBL" id="TRY62053.1"/>
    </source>
</evidence>
<protein>
    <submittedName>
        <fullName evidence="1">Uncharacterized protein</fullName>
    </submittedName>
</protein>
<proteinExistence type="predicted"/>
<dbReference type="AlphaFoldDB" id="A0A553N9G3"/>
<keyword evidence="2" id="KW-1185">Reference proteome</keyword>